<dbReference type="HAMAP" id="MF_00784">
    <property type="entry name" value="AgrB"/>
    <property type="match status" value="1"/>
</dbReference>
<dbReference type="SMART" id="SM00793">
    <property type="entry name" value="AgrB"/>
    <property type="match status" value="1"/>
</dbReference>
<sequence length="211" mass="24266">MENKLKNKMNFTENLAGIFTERLNLYIHKEGIDLLKLKLGIEIILINLTKFTIIFSIAAYTGLIKESILMSTVFASLRKSAFGIHAKNSVICTIVSVNMFVTGAYMSRYIPINNIMVVTIFTFIITLLYKYAPADTESHPLLSKRLRDRLRKKAAITGLLLMIITLIIPSYRIKAMITIASCYEVINILPITYKILKRRYRNYEKFERANN</sequence>
<dbReference type="GO" id="GO:0005886">
    <property type="term" value="C:plasma membrane"/>
    <property type="evidence" value="ECO:0007669"/>
    <property type="project" value="UniProtKB-SubCell"/>
</dbReference>
<name>A0A3R5X0B1_9CLOT</name>
<dbReference type="GO" id="GO:0006508">
    <property type="term" value="P:proteolysis"/>
    <property type="evidence" value="ECO:0007669"/>
    <property type="project" value="UniProtKB-KW"/>
</dbReference>
<evidence type="ECO:0000256" key="7">
    <source>
        <dbReference type="ARBA" id="ARBA00023136"/>
    </source>
</evidence>
<keyword evidence="4 8" id="KW-0812">Transmembrane</keyword>
<comment type="similarity">
    <text evidence="8">Belongs to the AgrB family.</text>
</comment>
<feature type="transmembrane region" description="Helical" evidence="8">
    <location>
        <begin position="84"/>
        <end position="106"/>
    </location>
</feature>
<dbReference type="EMBL" id="CP025746">
    <property type="protein sequence ID" value="QAA31127.1"/>
    <property type="molecule type" value="Genomic_DNA"/>
</dbReference>
<evidence type="ECO:0000313" key="10">
    <source>
        <dbReference type="Proteomes" id="UP000286268"/>
    </source>
</evidence>
<organism evidence="9 10">
    <name type="scientific">Clostridium manihotivorum</name>
    <dbReference type="NCBI Taxonomy" id="2320868"/>
    <lineage>
        <taxon>Bacteria</taxon>
        <taxon>Bacillati</taxon>
        <taxon>Bacillota</taxon>
        <taxon>Clostridia</taxon>
        <taxon>Eubacteriales</taxon>
        <taxon>Clostridiaceae</taxon>
        <taxon>Clostridium</taxon>
    </lineage>
</organism>
<keyword evidence="7 8" id="KW-0472">Membrane</keyword>
<dbReference type="AlphaFoldDB" id="A0A3R5X0B1"/>
<keyword evidence="3 8" id="KW-0645">Protease</keyword>
<dbReference type="OrthoDB" id="2360675at2"/>
<dbReference type="GO" id="GO:0009372">
    <property type="term" value="P:quorum sensing"/>
    <property type="evidence" value="ECO:0007669"/>
    <property type="project" value="UniProtKB-UniRule"/>
</dbReference>
<feature type="transmembrane region" description="Helical" evidence="8">
    <location>
        <begin position="112"/>
        <end position="132"/>
    </location>
</feature>
<dbReference type="KEGG" id="cmah:C1I91_05300"/>
<evidence type="ECO:0000256" key="8">
    <source>
        <dbReference type="HAMAP-Rule" id="MF_00784"/>
    </source>
</evidence>
<protein>
    <recommendedName>
        <fullName evidence="8">Putative AgrB-like protein</fullName>
        <ecNumber evidence="8">3.4.-.-</ecNumber>
    </recommendedName>
</protein>
<keyword evidence="10" id="KW-1185">Reference proteome</keyword>
<dbReference type="RefSeq" id="WP_128211799.1">
    <property type="nucleotide sequence ID" value="NZ_CP025746.1"/>
</dbReference>
<keyword evidence="2 8" id="KW-0673">Quorum sensing</keyword>
<keyword evidence="5 8" id="KW-0378">Hydrolase</keyword>
<evidence type="ECO:0000256" key="2">
    <source>
        <dbReference type="ARBA" id="ARBA00022654"/>
    </source>
</evidence>
<dbReference type="Pfam" id="PF04647">
    <property type="entry name" value="AgrB"/>
    <property type="match status" value="1"/>
</dbReference>
<reference evidence="9 10" key="1">
    <citation type="submission" date="2018-01" db="EMBL/GenBank/DDBJ databases">
        <title>Genome Sequencing and Assembly of Anaerobacter polyendosporus strain CT4.</title>
        <authorList>
            <person name="Tachaapaikoon C."/>
            <person name="Sutheeworapong S."/>
            <person name="Jenjaroenpun P."/>
            <person name="Wongsurawat T."/>
            <person name="Nookeaw I."/>
            <person name="Cheawchanlertfa P."/>
            <person name="Kosugi A."/>
            <person name="Cheevadhanarak S."/>
            <person name="Ratanakhanokchai K."/>
        </authorList>
    </citation>
    <scope>NUCLEOTIDE SEQUENCE [LARGE SCALE GENOMIC DNA]</scope>
    <source>
        <strain evidence="9 10">CT4</strain>
    </source>
</reference>
<evidence type="ECO:0000256" key="1">
    <source>
        <dbReference type="ARBA" id="ARBA00022475"/>
    </source>
</evidence>
<keyword evidence="1 8" id="KW-1003">Cell membrane</keyword>
<accession>A0A3R5X0B1</accession>
<evidence type="ECO:0000256" key="5">
    <source>
        <dbReference type="ARBA" id="ARBA00022801"/>
    </source>
</evidence>
<comment type="function">
    <text evidence="8">May be involved in the proteolytic processing of a quorum sensing system signal molecule precursor.</text>
</comment>
<dbReference type="Proteomes" id="UP000286268">
    <property type="component" value="Chromosome"/>
</dbReference>
<evidence type="ECO:0000256" key="6">
    <source>
        <dbReference type="ARBA" id="ARBA00022989"/>
    </source>
</evidence>
<dbReference type="InterPro" id="IPR006741">
    <property type="entry name" value="AgrB"/>
</dbReference>
<evidence type="ECO:0000313" key="9">
    <source>
        <dbReference type="EMBL" id="QAA31127.1"/>
    </source>
</evidence>
<dbReference type="EC" id="3.4.-.-" evidence="8"/>
<evidence type="ECO:0000256" key="4">
    <source>
        <dbReference type="ARBA" id="ARBA00022692"/>
    </source>
</evidence>
<dbReference type="GO" id="GO:0008233">
    <property type="term" value="F:peptidase activity"/>
    <property type="evidence" value="ECO:0007669"/>
    <property type="project" value="UniProtKB-UniRule"/>
</dbReference>
<keyword evidence="6 8" id="KW-1133">Transmembrane helix</keyword>
<comment type="subcellular location">
    <subcellularLocation>
        <location evidence="8">Cell membrane</location>
        <topology evidence="8">Multi-pass membrane protein</topology>
    </subcellularLocation>
</comment>
<proteinExistence type="inferred from homology"/>
<gene>
    <name evidence="9" type="ORF">C1I91_05300</name>
</gene>
<feature type="transmembrane region" description="Helical" evidence="8">
    <location>
        <begin position="43"/>
        <end position="63"/>
    </location>
</feature>
<feature type="transmembrane region" description="Helical" evidence="8">
    <location>
        <begin position="153"/>
        <end position="171"/>
    </location>
</feature>
<evidence type="ECO:0000256" key="3">
    <source>
        <dbReference type="ARBA" id="ARBA00022670"/>
    </source>
</evidence>